<proteinExistence type="inferred from homology"/>
<feature type="transmembrane region" description="Helical" evidence="7">
    <location>
        <begin position="184"/>
        <end position="209"/>
    </location>
</feature>
<dbReference type="PANTHER" id="PTHR43744">
    <property type="entry name" value="ABC TRANSPORTER PERMEASE PROTEIN MG189-RELATED-RELATED"/>
    <property type="match status" value="1"/>
</dbReference>
<evidence type="ECO:0000256" key="5">
    <source>
        <dbReference type="ARBA" id="ARBA00022989"/>
    </source>
</evidence>
<sequence>MLGYHSKKLVNYCLHHLILLILLLIIAFPLIFALIKSTQTITEIFTYPPKMTIGSALLENYFTVWNDYNLKQYILNTGFIALVITVGKIILSILAAFAFVFYDFSAKNLIFIFVLITLMLPIPVRIVPLFDLMKQLHWGDTFYALIVPFLASATGTFLFRQFFKSFPSNLVDAAKVDGAGPIRFLLQILIPMSLNVIGALAVIEIVYVWNQYLWPLIIISTNSKNVIQVGLNSLIGTADQGTDWGIVMAGAVLALLPPLILFIILQQQIIQGFSLGNEK</sequence>
<keyword evidence="6 7" id="KW-0472">Membrane</keyword>
<dbReference type="PANTHER" id="PTHR43744:SF8">
    <property type="entry name" value="SN-GLYCEROL-3-PHOSPHATE TRANSPORT SYSTEM PERMEASE PROTEIN UGPE"/>
    <property type="match status" value="1"/>
</dbReference>
<feature type="transmembrane region" description="Helical" evidence="7">
    <location>
        <begin position="12"/>
        <end position="35"/>
    </location>
</feature>
<evidence type="ECO:0000313" key="9">
    <source>
        <dbReference type="EMBL" id="QTL99877.1"/>
    </source>
</evidence>
<evidence type="ECO:0000256" key="1">
    <source>
        <dbReference type="ARBA" id="ARBA00004651"/>
    </source>
</evidence>
<accession>A0A8A7KM06</accession>
<organism evidence="9 10">
    <name type="scientific">Iocasia fonsfrigidae</name>
    <dbReference type="NCBI Taxonomy" id="2682810"/>
    <lineage>
        <taxon>Bacteria</taxon>
        <taxon>Bacillati</taxon>
        <taxon>Bacillota</taxon>
        <taxon>Clostridia</taxon>
        <taxon>Halanaerobiales</taxon>
        <taxon>Halanaerobiaceae</taxon>
        <taxon>Iocasia</taxon>
    </lineage>
</organism>
<dbReference type="InterPro" id="IPR035906">
    <property type="entry name" value="MetI-like_sf"/>
</dbReference>
<comment type="similarity">
    <text evidence="7">Belongs to the binding-protein-dependent transport system permease family.</text>
</comment>
<feature type="transmembrane region" description="Helical" evidence="7">
    <location>
        <begin position="109"/>
        <end position="130"/>
    </location>
</feature>
<dbReference type="CDD" id="cd06261">
    <property type="entry name" value="TM_PBP2"/>
    <property type="match status" value="1"/>
</dbReference>
<name>A0A8A7KM06_9FIRM</name>
<evidence type="ECO:0000256" key="3">
    <source>
        <dbReference type="ARBA" id="ARBA00022475"/>
    </source>
</evidence>
<dbReference type="Pfam" id="PF00528">
    <property type="entry name" value="BPD_transp_1"/>
    <property type="match status" value="1"/>
</dbReference>
<evidence type="ECO:0000256" key="4">
    <source>
        <dbReference type="ARBA" id="ARBA00022692"/>
    </source>
</evidence>
<feature type="transmembrane region" description="Helical" evidence="7">
    <location>
        <begin position="142"/>
        <end position="163"/>
    </location>
</feature>
<feature type="transmembrane region" description="Helical" evidence="7">
    <location>
        <begin position="244"/>
        <end position="265"/>
    </location>
</feature>
<reference evidence="9" key="1">
    <citation type="submission" date="2019-12" db="EMBL/GenBank/DDBJ databases">
        <authorList>
            <person name="zhang j."/>
            <person name="sun C.M."/>
        </authorList>
    </citation>
    <scope>NUCLEOTIDE SEQUENCE</scope>
    <source>
        <strain evidence="9">NS-1</strain>
    </source>
</reference>
<evidence type="ECO:0000313" key="10">
    <source>
        <dbReference type="Proteomes" id="UP000665020"/>
    </source>
</evidence>
<dbReference type="AlphaFoldDB" id="A0A8A7KM06"/>
<dbReference type="Gene3D" id="1.10.3720.10">
    <property type="entry name" value="MetI-like"/>
    <property type="match status" value="1"/>
</dbReference>
<gene>
    <name evidence="9" type="ORF">GM661_00295</name>
</gene>
<dbReference type="PROSITE" id="PS50928">
    <property type="entry name" value="ABC_TM1"/>
    <property type="match status" value="1"/>
</dbReference>
<protein>
    <submittedName>
        <fullName evidence="9">ABC transporter permease subunit</fullName>
    </submittedName>
</protein>
<evidence type="ECO:0000256" key="2">
    <source>
        <dbReference type="ARBA" id="ARBA00022448"/>
    </source>
</evidence>
<dbReference type="SUPFAM" id="SSF161098">
    <property type="entry name" value="MetI-like"/>
    <property type="match status" value="1"/>
</dbReference>
<keyword evidence="5 7" id="KW-1133">Transmembrane helix</keyword>
<keyword evidence="2 7" id="KW-0813">Transport</keyword>
<dbReference type="GO" id="GO:0055085">
    <property type="term" value="P:transmembrane transport"/>
    <property type="evidence" value="ECO:0007669"/>
    <property type="project" value="InterPro"/>
</dbReference>
<keyword evidence="10" id="KW-1185">Reference proteome</keyword>
<dbReference type="EMBL" id="CP046640">
    <property type="protein sequence ID" value="QTL99877.1"/>
    <property type="molecule type" value="Genomic_DNA"/>
</dbReference>
<dbReference type="GO" id="GO:0005886">
    <property type="term" value="C:plasma membrane"/>
    <property type="evidence" value="ECO:0007669"/>
    <property type="project" value="UniProtKB-SubCell"/>
</dbReference>
<feature type="transmembrane region" description="Helical" evidence="7">
    <location>
        <begin position="79"/>
        <end position="102"/>
    </location>
</feature>
<feature type="domain" description="ABC transmembrane type-1" evidence="8">
    <location>
        <begin position="74"/>
        <end position="265"/>
    </location>
</feature>
<comment type="subcellular location">
    <subcellularLocation>
        <location evidence="1 7">Cell membrane</location>
        <topology evidence="1 7">Multi-pass membrane protein</topology>
    </subcellularLocation>
</comment>
<evidence type="ECO:0000259" key="8">
    <source>
        <dbReference type="PROSITE" id="PS50928"/>
    </source>
</evidence>
<keyword evidence="3" id="KW-1003">Cell membrane</keyword>
<dbReference type="Proteomes" id="UP000665020">
    <property type="component" value="Chromosome"/>
</dbReference>
<keyword evidence="4 7" id="KW-0812">Transmembrane</keyword>
<dbReference type="InterPro" id="IPR000515">
    <property type="entry name" value="MetI-like"/>
</dbReference>
<dbReference type="KEGG" id="ifn:GM661_00295"/>
<evidence type="ECO:0000256" key="6">
    <source>
        <dbReference type="ARBA" id="ARBA00023136"/>
    </source>
</evidence>
<evidence type="ECO:0000256" key="7">
    <source>
        <dbReference type="RuleBase" id="RU363032"/>
    </source>
</evidence>